<accession>A0ABU5EXT3</accession>
<sequence>MLPFPTDPVPPLHEVRVLDAARVLAGPFCGQLLADLGAEVIKLERPGQGDDTRGWGPPDVPGFGDLSAYFLSCNRGKRSLTLDIASAEGGELFHRLLAKCDVLLENFRTDSADKLGLAPGALLAKHPRLIACSISGFGRTGPLKDAPGYDFAVQARSGLMSITGPAEGPPYKVGVAVVDVLTGLYAANAVLAALHARSRSGHGYAIDLALADCALAAQVNVAQAYLTGGAVPSRQGNAHLQIVPYQLFATADGWLVLNVGNDAQWRAFCATAGAPELGAAPEYATNRQRVERRAEVVPKVDALMKRLGTAEWETRLTNANVPHAVVRTYADVFADPQTLARGMKLTVRDPAGNPVDLIGSPLHLHGAAAPEPTMPPRLGAQTDAVLGELLGLGADAVRALRDKGVV</sequence>
<evidence type="ECO:0000313" key="3">
    <source>
        <dbReference type="Proteomes" id="UP001272242"/>
    </source>
</evidence>
<organism evidence="2 3">
    <name type="scientific">Gemmata algarum</name>
    <dbReference type="NCBI Taxonomy" id="2975278"/>
    <lineage>
        <taxon>Bacteria</taxon>
        <taxon>Pseudomonadati</taxon>
        <taxon>Planctomycetota</taxon>
        <taxon>Planctomycetia</taxon>
        <taxon>Gemmatales</taxon>
        <taxon>Gemmataceae</taxon>
        <taxon>Gemmata</taxon>
    </lineage>
</organism>
<gene>
    <name evidence="2" type="ORF">R5W23_001332</name>
</gene>
<dbReference type="PANTHER" id="PTHR48207:SF3">
    <property type="entry name" value="SUCCINATE--HYDROXYMETHYLGLUTARATE COA-TRANSFERASE"/>
    <property type="match status" value="1"/>
</dbReference>
<dbReference type="PANTHER" id="PTHR48207">
    <property type="entry name" value="SUCCINATE--HYDROXYMETHYLGLUTARATE COA-TRANSFERASE"/>
    <property type="match status" value="1"/>
</dbReference>
<evidence type="ECO:0000313" key="2">
    <source>
        <dbReference type="EMBL" id="MDY3560107.1"/>
    </source>
</evidence>
<dbReference type="Gene3D" id="3.30.1540.10">
    <property type="entry name" value="formyl-coa transferase, domain 3"/>
    <property type="match status" value="1"/>
</dbReference>
<dbReference type="Pfam" id="PF02515">
    <property type="entry name" value="CoA_transf_3"/>
    <property type="match status" value="1"/>
</dbReference>
<name>A0ABU5EXT3_9BACT</name>
<dbReference type="InterPro" id="IPR050483">
    <property type="entry name" value="CoA-transferase_III_domain"/>
</dbReference>
<dbReference type="InterPro" id="IPR003673">
    <property type="entry name" value="CoA-Trfase_fam_III"/>
</dbReference>
<proteinExistence type="predicted"/>
<dbReference type="InterPro" id="IPR044855">
    <property type="entry name" value="CoA-Trfase_III_dom3_sf"/>
</dbReference>
<comment type="caution">
    <text evidence="2">The sequence shown here is derived from an EMBL/GenBank/DDBJ whole genome shotgun (WGS) entry which is preliminary data.</text>
</comment>
<dbReference type="Proteomes" id="UP001272242">
    <property type="component" value="Unassembled WGS sequence"/>
</dbReference>
<dbReference type="GO" id="GO:0016740">
    <property type="term" value="F:transferase activity"/>
    <property type="evidence" value="ECO:0007669"/>
    <property type="project" value="UniProtKB-KW"/>
</dbReference>
<keyword evidence="3" id="KW-1185">Reference proteome</keyword>
<evidence type="ECO:0000256" key="1">
    <source>
        <dbReference type="ARBA" id="ARBA00022679"/>
    </source>
</evidence>
<protein>
    <submittedName>
        <fullName evidence="2">CoA transferase</fullName>
    </submittedName>
</protein>
<dbReference type="RefSeq" id="WP_320686750.1">
    <property type="nucleotide sequence ID" value="NZ_JAXBLV010000175.1"/>
</dbReference>
<dbReference type="InterPro" id="IPR023606">
    <property type="entry name" value="CoA-Trfase_III_dom_1_sf"/>
</dbReference>
<reference evidence="3" key="1">
    <citation type="journal article" date="2023" name="Mar. Drugs">
        <title>Gemmata algarum, a Novel Planctomycete Isolated from an Algal Mat, Displays Antimicrobial Activity.</title>
        <authorList>
            <person name="Kumar G."/>
            <person name="Kallscheuer N."/>
            <person name="Kashif M."/>
            <person name="Ahamad S."/>
            <person name="Jagadeeshwari U."/>
            <person name="Pannikurungottu S."/>
            <person name="Haufschild T."/>
            <person name="Kabuu M."/>
            <person name="Sasikala C."/>
            <person name="Jogler C."/>
            <person name="Ramana C."/>
        </authorList>
    </citation>
    <scope>NUCLEOTIDE SEQUENCE [LARGE SCALE GENOMIC DNA]</scope>
    <source>
        <strain evidence="3">JC673</strain>
    </source>
</reference>
<dbReference type="EMBL" id="JAXBLV010000175">
    <property type="protein sequence ID" value="MDY3560107.1"/>
    <property type="molecule type" value="Genomic_DNA"/>
</dbReference>
<dbReference type="Gene3D" id="3.40.50.10540">
    <property type="entry name" value="Crotonobetainyl-coa:carnitine coa-transferase, domain 1"/>
    <property type="match status" value="1"/>
</dbReference>
<keyword evidence="1 2" id="KW-0808">Transferase</keyword>
<dbReference type="SUPFAM" id="SSF89796">
    <property type="entry name" value="CoA-transferase family III (CaiB/BaiF)"/>
    <property type="match status" value="1"/>
</dbReference>